<dbReference type="InterPro" id="IPR013763">
    <property type="entry name" value="Cyclin-like_dom"/>
</dbReference>
<dbReference type="PIRSF" id="PIRSF028758">
    <property type="entry name" value="Cyclin, C/H/G types"/>
    <property type="match status" value="1"/>
</dbReference>
<feature type="domain" description="Cyclin-like" evidence="3">
    <location>
        <begin position="52"/>
        <end position="136"/>
    </location>
</feature>
<dbReference type="Gene3D" id="1.10.472.10">
    <property type="entry name" value="Cyclin-like"/>
    <property type="match status" value="2"/>
</dbReference>
<dbReference type="GO" id="GO:0006357">
    <property type="term" value="P:regulation of transcription by RNA polymerase II"/>
    <property type="evidence" value="ECO:0007669"/>
    <property type="project" value="InterPro"/>
</dbReference>
<protein>
    <recommendedName>
        <fullName evidence="3">Cyclin-like domain-containing protein</fullName>
    </recommendedName>
</protein>
<dbReference type="InterPro" id="IPR036915">
    <property type="entry name" value="Cyclin-like_sf"/>
</dbReference>
<reference evidence="4" key="1">
    <citation type="submission" date="2021-01" db="EMBL/GenBank/DDBJ databases">
        <authorList>
            <person name="Corre E."/>
            <person name="Pelletier E."/>
            <person name="Niang G."/>
            <person name="Scheremetjew M."/>
            <person name="Finn R."/>
            <person name="Kale V."/>
            <person name="Holt S."/>
            <person name="Cochrane G."/>
            <person name="Meng A."/>
            <person name="Brown T."/>
            <person name="Cohen L."/>
        </authorList>
    </citation>
    <scope>NUCLEOTIDE SEQUENCE</scope>
    <source>
        <strain evidence="4">CCMP644</strain>
    </source>
</reference>
<dbReference type="Pfam" id="PF00134">
    <property type="entry name" value="Cyclin_N"/>
    <property type="match status" value="1"/>
</dbReference>
<dbReference type="GO" id="GO:0016538">
    <property type="term" value="F:cyclin-dependent protein serine/threonine kinase regulator activity"/>
    <property type="evidence" value="ECO:0007669"/>
    <property type="project" value="InterPro"/>
</dbReference>
<accession>A0A6U5C647</accession>
<evidence type="ECO:0000256" key="2">
    <source>
        <dbReference type="SAM" id="MobiDB-lite"/>
    </source>
</evidence>
<sequence length="278" mass="32300">MAANFWMSSHCQEWLRCKADDAKTPLQQEKTRRNRLILSESEETKLRVHLAMFISNLGKHNQVRCRQRVIATATVYLARFFYNNSYKDFHPHLIAATAVYLASKVEEWPVQPNKIEKALRDLSRSAGKYGVNDIVDGEYFLMEELKFNLIVFHPYRPLQQYLADSNLQDVASTAWYLINDSYRLDLCLEYPPHIVAIAAIRVAGTYANQRATVDSWFNERLTFNAEHRSHVNQVVEQLISMYEEYSHLEPEEIQQLLNKIPNPPPVGSNMEPTPQLQN</sequence>
<evidence type="ECO:0000256" key="1">
    <source>
        <dbReference type="RuleBase" id="RU000383"/>
    </source>
</evidence>
<dbReference type="AlphaFoldDB" id="A0A6U5C647"/>
<dbReference type="SMART" id="SM00385">
    <property type="entry name" value="CYCLIN"/>
    <property type="match status" value="2"/>
</dbReference>
<gene>
    <name evidence="4" type="ORF">HAND00432_LOCUS33692</name>
</gene>
<dbReference type="InterPro" id="IPR043198">
    <property type="entry name" value="Cyclin/Ssn8"/>
</dbReference>
<dbReference type="PANTHER" id="PTHR10026">
    <property type="entry name" value="CYCLIN"/>
    <property type="match status" value="1"/>
</dbReference>
<dbReference type="CDD" id="cd20513">
    <property type="entry name" value="CYCLIN_CCNC_rpt1"/>
    <property type="match status" value="1"/>
</dbReference>
<comment type="similarity">
    <text evidence="1">Belongs to the cyclin family.</text>
</comment>
<dbReference type="InterPro" id="IPR006671">
    <property type="entry name" value="Cyclin_N"/>
</dbReference>
<proteinExistence type="inferred from homology"/>
<keyword evidence="1" id="KW-0195">Cyclin</keyword>
<dbReference type="SUPFAM" id="SSF47954">
    <property type="entry name" value="Cyclin-like"/>
    <property type="match status" value="2"/>
</dbReference>
<evidence type="ECO:0000313" key="4">
    <source>
        <dbReference type="EMBL" id="CAD8982682.1"/>
    </source>
</evidence>
<evidence type="ECO:0000259" key="3">
    <source>
        <dbReference type="SMART" id="SM00385"/>
    </source>
</evidence>
<name>A0A6U5C647_HEMAN</name>
<feature type="region of interest" description="Disordered" evidence="2">
    <location>
        <begin position="259"/>
        <end position="278"/>
    </location>
</feature>
<organism evidence="4">
    <name type="scientific">Hemiselmis andersenii</name>
    <name type="common">Cryptophyte alga</name>
    <dbReference type="NCBI Taxonomy" id="464988"/>
    <lineage>
        <taxon>Eukaryota</taxon>
        <taxon>Cryptophyceae</taxon>
        <taxon>Cryptomonadales</taxon>
        <taxon>Hemiselmidaceae</taxon>
        <taxon>Hemiselmis</taxon>
    </lineage>
</organism>
<dbReference type="EMBL" id="HBFX01055972">
    <property type="protein sequence ID" value="CAD8982682.1"/>
    <property type="molecule type" value="Transcribed_RNA"/>
</dbReference>
<feature type="domain" description="Cyclin-like" evidence="3">
    <location>
        <begin position="156"/>
        <end position="236"/>
    </location>
</feature>